<dbReference type="EMBL" id="OC864654">
    <property type="protein sequence ID" value="CAD7631854.1"/>
    <property type="molecule type" value="Genomic_DNA"/>
</dbReference>
<proteinExistence type="predicted"/>
<accession>A0A7R9Q4H3</accession>
<dbReference type="AlphaFoldDB" id="A0A7R9Q4H3"/>
<dbReference type="Gene3D" id="2.30.42.10">
    <property type="match status" value="1"/>
</dbReference>
<evidence type="ECO:0008006" key="3">
    <source>
        <dbReference type="Google" id="ProtNLM"/>
    </source>
</evidence>
<dbReference type="Proteomes" id="UP000759131">
    <property type="component" value="Unassembled WGS sequence"/>
</dbReference>
<gene>
    <name evidence="1" type="ORF">OSB1V03_LOCUS12263</name>
</gene>
<reference evidence="1" key="1">
    <citation type="submission" date="2020-11" db="EMBL/GenBank/DDBJ databases">
        <authorList>
            <person name="Tran Van P."/>
        </authorList>
    </citation>
    <scope>NUCLEOTIDE SEQUENCE</scope>
</reference>
<dbReference type="OrthoDB" id="4217619at2759"/>
<sequence>MSRNVTKKLDICLGIDALKMPFSRLDSALGLVVYWLDDSLRQKLSNDVSHRNRVLPSTDGILVFRLSTPIRGNQLKSFDVIIAITGQKVNSMDEFYAAIDALKCGKRVCLTMSDGSEVVLETNENILKTLNDNQNTFFV</sequence>
<dbReference type="InterPro" id="IPR036034">
    <property type="entry name" value="PDZ_sf"/>
</dbReference>
<dbReference type="EMBL" id="CAJPIZ010010079">
    <property type="protein sequence ID" value="CAG2112284.1"/>
    <property type="molecule type" value="Genomic_DNA"/>
</dbReference>
<keyword evidence="2" id="KW-1185">Reference proteome</keyword>
<organism evidence="1">
    <name type="scientific">Medioppia subpectinata</name>
    <dbReference type="NCBI Taxonomy" id="1979941"/>
    <lineage>
        <taxon>Eukaryota</taxon>
        <taxon>Metazoa</taxon>
        <taxon>Ecdysozoa</taxon>
        <taxon>Arthropoda</taxon>
        <taxon>Chelicerata</taxon>
        <taxon>Arachnida</taxon>
        <taxon>Acari</taxon>
        <taxon>Acariformes</taxon>
        <taxon>Sarcoptiformes</taxon>
        <taxon>Oribatida</taxon>
        <taxon>Brachypylina</taxon>
        <taxon>Oppioidea</taxon>
        <taxon>Oppiidae</taxon>
        <taxon>Medioppia</taxon>
    </lineage>
</organism>
<name>A0A7R9Q4H3_9ACAR</name>
<dbReference type="SUPFAM" id="SSF50156">
    <property type="entry name" value="PDZ domain-like"/>
    <property type="match status" value="1"/>
</dbReference>
<evidence type="ECO:0000313" key="1">
    <source>
        <dbReference type="EMBL" id="CAD7631854.1"/>
    </source>
</evidence>
<evidence type="ECO:0000313" key="2">
    <source>
        <dbReference type="Proteomes" id="UP000759131"/>
    </source>
</evidence>
<protein>
    <recommendedName>
        <fullName evidence="3">PDZ domain-containing protein</fullName>
    </recommendedName>
</protein>